<dbReference type="SMART" id="SM00849">
    <property type="entry name" value="Lactamase_B"/>
    <property type="match status" value="1"/>
</dbReference>
<dbReference type="InterPro" id="IPR022712">
    <property type="entry name" value="Beta_Casp"/>
</dbReference>
<dbReference type="Pfam" id="PF00753">
    <property type="entry name" value="Lactamase_B"/>
    <property type="match status" value="1"/>
</dbReference>
<dbReference type="InterPro" id="IPR011108">
    <property type="entry name" value="RMMBL"/>
</dbReference>
<dbReference type="PANTHER" id="PTHR11203">
    <property type="entry name" value="CLEAVAGE AND POLYADENYLATION SPECIFICITY FACTOR FAMILY MEMBER"/>
    <property type="match status" value="1"/>
</dbReference>
<reference evidence="4" key="2">
    <citation type="submission" date="2020-09" db="EMBL/GenBank/DDBJ databases">
        <authorList>
            <person name="Sun Q."/>
            <person name="Zhou Y."/>
        </authorList>
    </citation>
    <scope>NUCLEOTIDE SEQUENCE</scope>
    <source>
        <strain evidence="4">CGMCC 1.12726</strain>
    </source>
</reference>
<gene>
    <name evidence="4" type="ORF">GCM10010960_11850</name>
</gene>
<feature type="domain" description="Metallo-beta-lactamase" evidence="2">
    <location>
        <begin position="13"/>
        <end position="216"/>
    </location>
</feature>
<dbReference type="AlphaFoldDB" id="A0A917CKT9"/>
<dbReference type="PROSITE" id="PS51257">
    <property type="entry name" value="PROKAR_LIPOPROTEIN"/>
    <property type="match status" value="1"/>
</dbReference>
<keyword evidence="5" id="KW-1185">Reference proteome</keyword>
<protein>
    <submittedName>
        <fullName evidence="4">MBL fold metallo-hydrolase</fullName>
    </submittedName>
</protein>
<sequence length="461" mass="51115">MKVSLFGAAGAVTGSCHLVEACGKRILLDCGMIQGSRIEEAKNALPFDFDVKRIDAVVLSHAHIDHCGRLPVLMQYGFHGPIYTQRATADLLPVMLEDAASLAEMDAERRNRFHKDGHSHHKPLFTRHDVGQVVRQLERLDYRRPIELFPGITVTLQDAGHILGSASVRVQAVEDGVTRTLVFSGDLGPRNTPILNDPDPYDAADLVLLESTYGGRLHRDRAATLEEIGQIFETAWKGGGNILIPAFAVGRSQELLYWFAKHFDDWGLGKWRIFMDSPMASKVIEVYDRHEELFDADAKAMFHGRPHPFRLPNLKYTTDVEDSKAINEHKGGCIIIAGSGMCNGGRIRHHLRHNLGSARNHVLFVGYQSAGTLGRLLVDGIDSIKLFGEEIRIKAHRHTIGGLSAHTDQSGLLDWFGAYDRHPRVALVHGEDDARKALALALKTRFDVDAQIPAYGDTLTI</sequence>
<evidence type="ECO:0000259" key="2">
    <source>
        <dbReference type="SMART" id="SM00849"/>
    </source>
</evidence>
<organism evidence="4 5">
    <name type="scientific">Arenimonas maotaiensis</name>
    <dbReference type="NCBI Taxonomy" id="1446479"/>
    <lineage>
        <taxon>Bacteria</taxon>
        <taxon>Pseudomonadati</taxon>
        <taxon>Pseudomonadota</taxon>
        <taxon>Gammaproteobacteria</taxon>
        <taxon>Lysobacterales</taxon>
        <taxon>Lysobacteraceae</taxon>
        <taxon>Arenimonas</taxon>
    </lineage>
</organism>
<dbReference type="Gene3D" id="3.40.50.10890">
    <property type="match status" value="1"/>
</dbReference>
<name>A0A917CKT9_9GAMM</name>
<dbReference type="Gene3D" id="3.60.15.10">
    <property type="entry name" value="Ribonuclease Z/Hydroxyacylglutathione hydrolase-like"/>
    <property type="match status" value="1"/>
</dbReference>
<dbReference type="SMART" id="SM01027">
    <property type="entry name" value="Beta-Casp"/>
    <property type="match status" value="1"/>
</dbReference>
<dbReference type="GO" id="GO:0004521">
    <property type="term" value="F:RNA endonuclease activity"/>
    <property type="evidence" value="ECO:0007669"/>
    <property type="project" value="TreeGrafter"/>
</dbReference>
<dbReference type="EMBL" id="BMFO01000002">
    <property type="protein sequence ID" value="GGF91505.1"/>
    <property type="molecule type" value="Genomic_DNA"/>
</dbReference>
<feature type="domain" description="Beta-Casp" evidence="3">
    <location>
        <begin position="252"/>
        <end position="377"/>
    </location>
</feature>
<dbReference type="Proteomes" id="UP000632858">
    <property type="component" value="Unassembled WGS sequence"/>
</dbReference>
<dbReference type="RefSeq" id="WP_188448799.1">
    <property type="nucleotide sequence ID" value="NZ_BMFO01000002.1"/>
</dbReference>
<dbReference type="SUPFAM" id="SSF56281">
    <property type="entry name" value="Metallo-hydrolase/oxidoreductase"/>
    <property type="match status" value="1"/>
</dbReference>
<dbReference type="InterPro" id="IPR001279">
    <property type="entry name" value="Metallo-B-lactamas"/>
</dbReference>
<dbReference type="CDD" id="cd16295">
    <property type="entry name" value="TTHA0252-CPSF-like_MBL-fold"/>
    <property type="match status" value="1"/>
</dbReference>
<evidence type="ECO:0000313" key="4">
    <source>
        <dbReference type="EMBL" id="GGF91505.1"/>
    </source>
</evidence>
<dbReference type="GO" id="GO:0016787">
    <property type="term" value="F:hydrolase activity"/>
    <property type="evidence" value="ECO:0007669"/>
    <property type="project" value="UniProtKB-KW"/>
</dbReference>
<comment type="caution">
    <text evidence="4">The sequence shown here is derived from an EMBL/GenBank/DDBJ whole genome shotgun (WGS) entry which is preliminary data.</text>
</comment>
<dbReference type="InterPro" id="IPR036866">
    <property type="entry name" value="RibonucZ/Hydroxyglut_hydro"/>
</dbReference>
<keyword evidence="1" id="KW-0378">Hydrolase</keyword>
<evidence type="ECO:0000313" key="5">
    <source>
        <dbReference type="Proteomes" id="UP000632858"/>
    </source>
</evidence>
<evidence type="ECO:0000256" key="1">
    <source>
        <dbReference type="ARBA" id="ARBA00022801"/>
    </source>
</evidence>
<dbReference type="InterPro" id="IPR050698">
    <property type="entry name" value="MBL"/>
</dbReference>
<dbReference type="Pfam" id="PF07521">
    <property type="entry name" value="RMMBL"/>
    <property type="match status" value="1"/>
</dbReference>
<dbReference type="PANTHER" id="PTHR11203:SF37">
    <property type="entry name" value="INTEGRATOR COMPLEX SUBUNIT 11"/>
    <property type="match status" value="1"/>
</dbReference>
<accession>A0A917CKT9</accession>
<proteinExistence type="predicted"/>
<reference evidence="4" key="1">
    <citation type="journal article" date="2014" name="Int. J. Syst. Evol. Microbiol.">
        <title>Complete genome sequence of Corynebacterium casei LMG S-19264T (=DSM 44701T), isolated from a smear-ripened cheese.</title>
        <authorList>
            <consortium name="US DOE Joint Genome Institute (JGI-PGF)"/>
            <person name="Walter F."/>
            <person name="Albersmeier A."/>
            <person name="Kalinowski J."/>
            <person name="Ruckert C."/>
        </authorList>
    </citation>
    <scope>NUCLEOTIDE SEQUENCE</scope>
    <source>
        <strain evidence="4">CGMCC 1.12726</strain>
    </source>
</reference>
<evidence type="ECO:0000259" key="3">
    <source>
        <dbReference type="SMART" id="SM01027"/>
    </source>
</evidence>
<dbReference type="Pfam" id="PF10996">
    <property type="entry name" value="Beta-Casp"/>
    <property type="match status" value="1"/>
</dbReference>